<reference evidence="2 3" key="1">
    <citation type="submission" date="2019-03" db="EMBL/GenBank/DDBJ databases">
        <title>Genomic Encyclopedia of Archaeal and Bacterial Type Strains, Phase II (KMG-II): from individual species to whole genera.</title>
        <authorList>
            <person name="Goeker M."/>
        </authorList>
    </citation>
    <scope>NUCLEOTIDE SEQUENCE [LARGE SCALE GENOMIC DNA]</scope>
    <source>
        <strain evidence="2 3">DSM 19034</strain>
    </source>
</reference>
<organism evidence="2 3">
    <name type="scientific">Pedobacter duraquae</name>
    <dbReference type="NCBI Taxonomy" id="425511"/>
    <lineage>
        <taxon>Bacteria</taxon>
        <taxon>Pseudomonadati</taxon>
        <taxon>Bacteroidota</taxon>
        <taxon>Sphingobacteriia</taxon>
        <taxon>Sphingobacteriales</taxon>
        <taxon>Sphingobacteriaceae</taxon>
        <taxon>Pedobacter</taxon>
    </lineage>
</organism>
<comment type="caution">
    <text evidence="2">The sequence shown here is derived from an EMBL/GenBank/DDBJ whole genome shotgun (WGS) entry which is preliminary data.</text>
</comment>
<dbReference type="Pfam" id="PF14129">
    <property type="entry name" value="DUF4296"/>
    <property type="match status" value="1"/>
</dbReference>
<dbReference type="EMBL" id="SNWM01000002">
    <property type="protein sequence ID" value="TDO22582.1"/>
    <property type="molecule type" value="Genomic_DNA"/>
</dbReference>
<dbReference type="Proteomes" id="UP000295499">
    <property type="component" value="Unassembled WGS sequence"/>
</dbReference>
<sequence>MRKFLPLFVLMIYLVSCQSDKIPGTIIQPVKMEKVLYDIHMVDGYINTMSKPDSAKQASAAFYKGVYKKHGIDSALYEQSMDYYYKHPEVLNDMYEHIKKKLEATKTYLNKPPVKKAVKKV</sequence>
<name>A0A4R6IKI8_9SPHI</name>
<dbReference type="RefSeq" id="WP_133554056.1">
    <property type="nucleotide sequence ID" value="NZ_SNWM01000002.1"/>
</dbReference>
<dbReference type="InterPro" id="IPR025381">
    <property type="entry name" value="DUF4296"/>
</dbReference>
<protein>
    <submittedName>
        <fullName evidence="2">Uncharacterized protein DUF4296</fullName>
    </submittedName>
</protein>
<dbReference type="OrthoDB" id="678784at2"/>
<accession>A0A4R6IKI8</accession>
<dbReference type="AlphaFoldDB" id="A0A4R6IKI8"/>
<feature type="domain" description="DUF4296" evidence="1">
    <location>
        <begin position="23"/>
        <end position="106"/>
    </location>
</feature>
<evidence type="ECO:0000313" key="2">
    <source>
        <dbReference type="EMBL" id="TDO22582.1"/>
    </source>
</evidence>
<evidence type="ECO:0000259" key="1">
    <source>
        <dbReference type="Pfam" id="PF14129"/>
    </source>
</evidence>
<keyword evidence="3" id="KW-1185">Reference proteome</keyword>
<evidence type="ECO:0000313" key="3">
    <source>
        <dbReference type="Proteomes" id="UP000295499"/>
    </source>
</evidence>
<gene>
    <name evidence="2" type="ORF">CLV32_1558</name>
</gene>
<proteinExistence type="predicted"/>